<dbReference type="InterPro" id="IPR037401">
    <property type="entry name" value="SnoaL-like"/>
</dbReference>
<keyword evidence="3" id="KW-1185">Reference proteome</keyword>
<dbReference type="InterPro" id="IPR032710">
    <property type="entry name" value="NTF2-like_dom_sf"/>
</dbReference>
<protein>
    <submittedName>
        <fullName evidence="2">Nuclear transport factor 2 family protein</fullName>
    </submittedName>
</protein>
<accession>A0ABR7RIV6</accession>
<dbReference type="Proteomes" id="UP000626026">
    <property type="component" value="Unassembled WGS sequence"/>
</dbReference>
<dbReference type="EMBL" id="JACTVA010000008">
    <property type="protein sequence ID" value="MBC9206511.1"/>
    <property type="molecule type" value="Genomic_DNA"/>
</dbReference>
<name>A0ABR7RIV6_9PROT</name>
<proteinExistence type="predicted"/>
<comment type="caution">
    <text evidence="2">The sequence shown here is derived from an EMBL/GenBank/DDBJ whole genome shotgun (WGS) entry which is preliminary data.</text>
</comment>
<dbReference type="Pfam" id="PF12680">
    <property type="entry name" value="SnoaL_2"/>
    <property type="match status" value="1"/>
</dbReference>
<evidence type="ECO:0000313" key="3">
    <source>
        <dbReference type="Proteomes" id="UP000626026"/>
    </source>
</evidence>
<feature type="domain" description="SnoaL-like" evidence="1">
    <location>
        <begin position="8"/>
        <end position="111"/>
    </location>
</feature>
<evidence type="ECO:0000259" key="1">
    <source>
        <dbReference type="Pfam" id="PF12680"/>
    </source>
</evidence>
<organism evidence="2 3">
    <name type="scientific">Teichococcus aerophilus</name>
    <dbReference type="NCBI Taxonomy" id="1224513"/>
    <lineage>
        <taxon>Bacteria</taxon>
        <taxon>Pseudomonadati</taxon>
        <taxon>Pseudomonadota</taxon>
        <taxon>Alphaproteobacteria</taxon>
        <taxon>Acetobacterales</taxon>
        <taxon>Roseomonadaceae</taxon>
        <taxon>Roseomonas</taxon>
    </lineage>
</organism>
<gene>
    <name evidence="2" type="ORF">IBL26_06655</name>
</gene>
<dbReference type="Gene3D" id="3.10.450.50">
    <property type="match status" value="1"/>
</dbReference>
<dbReference type="SUPFAM" id="SSF54427">
    <property type="entry name" value="NTF2-like"/>
    <property type="match status" value="1"/>
</dbReference>
<sequence length="118" mass="12870">MQDRNTLAEAYLAAWNEPDIASRRRLMERNWAEQARYADPMMQAEGRDGIAGMIEAARASFPGHGFSLRGVPDGHGAFLRFGWVLAPEGGAPVARGSDVLRLDEEGRIAEVIGFLDAA</sequence>
<dbReference type="RefSeq" id="WP_187783691.1">
    <property type="nucleotide sequence ID" value="NZ_JACTVA010000008.1"/>
</dbReference>
<reference evidence="2 3" key="1">
    <citation type="journal article" date="2013" name="Int. J. Syst. Evol. Microbiol.">
        <title>Roseomonas aerophila sp. nov., isolated from air.</title>
        <authorList>
            <person name="Kim S.J."/>
            <person name="Weon H.Y."/>
            <person name="Ahn J.H."/>
            <person name="Hong S.B."/>
            <person name="Seok S.J."/>
            <person name="Whang K.S."/>
            <person name="Kwon S.W."/>
        </authorList>
    </citation>
    <scope>NUCLEOTIDE SEQUENCE [LARGE SCALE GENOMIC DNA]</scope>
    <source>
        <strain evidence="2 3">NBRC 108923</strain>
    </source>
</reference>
<evidence type="ECO:0000313" key="2">
    <source>
        <dbReference type="EMBL" id="MBC9206511.1"/>
    </source>
</evidence>